<dbReference type="RefSeq" id="WP_379597587.1">
    <property type="nucleotide sequence ID" value="NZ_JBHRTN010000018.1"/>
</dbReference>
<evidence type="ECO:0000313" key="15">
    <source>
        <dbReference type="EMBL" id="MFC3126327.1"/>
    </source>
</evidence>
<reference evidence="16" key="1">
    <citation type="journal article" date="2019" name="Int. J. Syst. Evol. Microbiol.">
        <title>The Global Catalogue of Microorganisms (GCM) 10K type strain sequencing project: providing services to taxonomists for standard genome sequencing and annotation.</title>
        <authorList>
            <consortium name="The Broad Institute Genomics Platform"/>
            <consortium name="The Broad Institute Genome Sequencing Center for Infectious Disease"/>
            <person name="Wu L."/>
            <person name="Ma J."/>
        </authorList>
    </citation>
    <scope>NUCLEOTIDE SEQUENCE [LARGE SCALE GENOMIC DNA]</scope>
    <source>
        <strain evidence="16">KCTC 52094</strain>
    </source>
</reference>
<evidence type="ECO:0000256" key="6">
    <source>
        <dbReference type="ARBA" id="ARBA00023077"/>
    </source>
</evidence>
<feature type="chain" id="PRO_5047263490" evidence="12">
    <location>
        <begin position="36"/>
        <end position="745"/>
    </location>
</feature>
<dbReference type="PANTHER" id="PTHR32552:SF83">
    <property type="entry name" value="BLR3904 PROTEIN"/>
    <property type="match status" value="1"/>
</dbReference>
<keyword evidence="6 11" id="KW-0798">TonB box</keyword>
<accession>A0ABV7G7Y9</accession>
<organism evidence="15 16">
    <name type="scientific">Teichococcus globiformis</name>
    <dbReference type="NCBI Taxonomy" id="2307229"/>
    <lineage>
        <taxon>Bacteria</taxon>
        <taxon>Pseudomonadati</taxon>
        <taxon>Pseudomonadota</taxon>
        <taxon>Alphaproteobacteria</taxon>
        <taxon>Acetobacterales</taxon>
        <taxon>Roseomonadaceae</taxon>
        <taxon>Roseomonas</taxon>
    </lineage>
</organism>
<evidence type="ECO:0000256" key="5">
    <source>
        <dbReference type="ARBA" id="ARBA00022692"/>
    </source>
</evidence>
<evidence type="ECO:0000256" key="2">
    <source>
        <dbReference type="ARBA" id="ARBA00009810"/>
    </source>
</evidence>
<dbReference type="EMBL" id="JBHRTN010000018">
    <property type="protein sequence ID" value="MFC3126327.1"/>
    <property type="molecule type" value="Genomic_DNA"/>
</dbReference>
<name>A0ABV7G7Y9_9PROT</name>
<evidence type="ECO:0000256" key="11">
    <source>
        <dbReference type="RuleBase" id="RU003357"/>
    </source>
</evidence>
<dbReference type="NCBIfam" id="TIGR01783">
    <property type="entry name" value="TonB-siderophor"/>
    <property type="match status" value="1"/>
</dbReference>
<keyword evidence="4 10" id="KW-1134">Transmembrane beta strand</keyword>
<dbReference type="Proteomes" id="UP001595593">
    <property type="component" value="Unassembled WGS sequence"/>
</dbReference>
<dbReference type="Gene3D" id="2.170.130.10">
    <property type="entry name" value="TonB-dependent receptor, plug domain"/>
    <property type="match status" value="1"/>
</dbReference>
<dbReference type="Gene3D" id="2.40.170.20">
    <property type="entry name" value="TonB-dependent receptor, beta-barrel domain"/>
    <property type="match status" value="1"/>
</dbReference>
<dbReference type="InterPro" id="IPR039426">
    <property type="entry name" value="TonB-dep_rcpt-like"/>
</dbReference>
<evidence type="ECO:0000256" key="12">
    <source>
        <dbReference type="SAM" id="SignalP"/>
    </source>
</evidence>
<protein>
    <submittedName>
        <fullName evidence="15">TonB-dependent receptor</fullName>
    </submittedName>
</protein>
<gene>
    <name evidence="15" type="ORF">ACFOD4_14765</name>
</gene>
<keyword evidence="7 10" id="KW-0472">Membrane</keyword>
<dbReference type="PROSITE" id="PS52016">
    <property type="entry name" value="TONB_DEPENDENT_REC_3"/>
    <property type="match status" value="1"/>
</dbReference>
<evidence type="ECO:0000256" key="7">
    <source>
        <dbReference type="ARBA" id="ARBA00023136"/>
    </source>
</evidence>
<evidence type="ECO:0000256" key="10">
    <source>
        <dbReference type="PROSITE-ProRule" id="PRU01360"/>
    </source>
</evidence>
<keyword evidence="5 10" id="KW-0812">Transmembrane</keyword>
<dbReference type="InterPro" id="IPR012910">
    <property type="entry name" value="Plug_dom"/>
</dbReference>
<feature type="signal peptide" evidence="12">
    <location>
        <begin position="1"/>
        <end position="35"/>
    </location>
</feature>
<evidence type="ECO:0000256" key="9">
    <source>
        <dbReference type="ARBA" id="ARBA00023237"/>
    </source>
</evidence>
<keyword evidence="16" id="KW-1185">Reference proteome</keyword>
<dbReference type="Pfam" id="PF00593">
    <property type="entry name" value="TonB_dep_Rec_b-barrel"/>
    <property type="match status" value="1"/>
</dbReference>
<comment type="caution">
    <text evidence="15">The sequence shown here is derived from an EMBL/GenBank/DDBJ whole genome shotgun (WGS) entry which is preliminary data.</text>
</comment>
<comment type="similarity">
    <text evidence="2 10 11">Belongs to the TonB-dependent receptor family.</text>
</comment>
<evidence type="ECO:0000256" key="1">
    <source>
        <dbReference type="ARBA" id="ARBA00004571"/>
    </source>
</evidence>
<dbReference type="InterPro" id="IPR037066">
    <property type="entry name" value="Plug_dom_sf"/>
</dbReference>
<dbReference type="InterPro" id="IPR010105">
    <property type="entry name" value="TonB_sidphr_rcpt"/>
</dbReference>
<keyword evidence="12" id="KW-0732">Signal</keyword>
<evidence type="ECO:0000259" key="14">
    <source>
        <dbReference type="Pfam" id="PF07715"/>
    </source>
</evidence>
<dbReference type="SUPFAM" id="SSF56935">
    <property type="entry name" value="Porins"/>
    <property type="match status" value="1"/>
</dbReference>
<feature type="domain" description="TonB-dependent receptor-like beta-barrel" evidence="13">
    <location>
        <begin position="251"/>
        <end position="715"/>
    </location>
</feature>
<dbReference type="CDD" id="cd01347">
    <property type="entry name" value="ligand_gated_channel"/>
    <property type="match status" value="1"/>
</dbReference>
<keyword evidence="8 15" id="KW-0675">Receptor</keyword>
<feature type="domain" description="TonB-dependent receptor plug" evidence="14">
    <location>
        <begin position="76"/>
        <end position="175"/>
    </location>
</feature>
<sequence length="745" mass="79648">MSRQAGVNQSCARGAAPHAAWMAGLAVGLPGIALAQGTNAPATGNALALPQVDVEAELPPNTLRRGTNVGRLPGIVQDTPQTINVIPREVLEQQNVTTLEEALRNVPGITLSAGEGNGGVAGDQFRIRGFAAQNDIYVDGLRDFGAYQRDAFTYEDVAVLKGPSGYALGTGSVGGGVAVGTRLPQLGNNYGGTATGGMGPYARGTLDLNQQIGQTTALRLNMMGQSSRQVGRRELDRRAWGIAPSIAFGLGTDTTFSLHYLHYEYDRATDGGIPMIARSGGAVLRPMNEYGLPRSQWYGFDSDRDEVTVDTLTARLSHTVNDWLTVSNDTRLSFIDRDFAYSVPSCATGGGLSCVNAFFARNPAGTVTVGGAGNPYHQESWAIQNVVQATARFTTGPLRHELVGGIDVSYEDFDRTGYNIVGTRPTSPIFGSNADIALERGSPNNSRSAGVTTYAGFINERLWLTPEVSLIGGVRVARFETDYDTTTFATGTRSSIDTGHTTVDPRASVVWEPTSGQTYYATYSTSTTPPGFLFTTQPGTANANAGGYDPERNTLWELGAKLGLLGNRLGVYGSLYRIEKDNATQTQPDGTLLASSDKQRNQGIEIGVTGQVTPGWTINANYTAMDSETRESTNPANLGKRVQYVPENAASLWTTYELNRNGPWNLTLGGGVTWRGQVYTNAANTAELPDNLVFDAVISHRINNNLRIQVNGYNLGDALNYDAAFNTRAIPSPGRTVLFTLAADF</sequence>
<keyword evidence="9 10" id="KW-0998">Cell outer membrane</keyword>
<keyword evidence="3 10" id="KW-0813">Transport</keyword>
<dbReference type="Pfam" id="PF07715">
    <property type="entry name" value="Plug"/>
    <property type="match status" value="1"/>
</dbReference>
<dbReference type="PANTHER" id="PTHR32552">
    <property type="entry name" value="FERRICHROME IRON RECEPTOR-RELATED"/>
    <property type="match status" value="1"/>
</dbReference>
<evidence type="ECO:0000256" key="4">
    <source>
        <dbReference type="ARBA" id="ARBA00022452"/>
    </source>
</evidence>
<evidence type="ECO:0000259" key="13">
    <source>
        <dbReference type="Pfam" id="PF00593"/>
    </source>
</evidence>
<evidence type="ECO:0000256" key="3">
    <source>
        <dbReference type="ARBA" id="ARBA00022448"/>
    </source>
</evidence>
<evidence type="ECO:0000256" key="8">
    <source>
        <dbReference type="ARBA" id="ARBA00023170"/>
    </source>
</evidence>
<evidence type="ECO:0000313" key="16">
    <source>
        <dbReference type="Proteomes" id="UP001595593"/>
    </source>
</evidence>
<dbReference type="InterPro" id="IPR036942">
    <property type="entry name" value="Beta-barrel_TonB_sf"/>
</dbReference>
<dbReference type="InterPro" id="IPR000531">
    <property type="entry name" value="Beta-barrel_TonB"/>
</dbReference>
<proteinExistence type="inferred from homology"/>
<comment type="subcellular location">
    <subcellularLocation>
        <location evidence="1 10">Cell outer membrane</location>
        <topology evidence="1 10">Multi-pass membrane protein</topology>
    </subcellularLocation>
</comment>